<protein>
    <recommendedName>
        <fullName evidence="1">PPM-type phosphatase domain-containing protein</fullName>
    </recommendedName>
</protein>
<evidence type="ECO:0000259" key="1">
    <source>
        <dbReference type="Pfam" id="PF13672"/>
    </source>
</evidence>
<proteinExistence type="predicted"/>
<dbReference type="EMBL" id="JAAXPE010000001">
    <property type="protein sequence ID" value="NKY84418.1"/>
    <property type="molecule type" value="Genomic_DNA"/>
</dbReference>
<dbReference type="AlphaFoldDB" id="A0A7X6LTS8"/>
<dbReference type="RefSeq" id="WP_040715621.1">
    <property type="nucleotide sequence ID" value="NZ_CAWPHS010000001.1"/>
</dbReference>
<name>A0A7X6LTS8_9NOCA</name>
<dbReference type="InterPro" id="IPR001932">
    <property type="entry name" value="PPM-type_phosphatase-like_dom"/>
</dbReference>
<dbReference type="Gene3D" id="3.60.40.10">
    <property type="entry name" value="PPM-type phosphatase domain"/>
    <property type="match status" value="1"/>
</dbReference>
<sequence length="273" mass="29230">MVNLQVHFAQLPASSDADRIVITSNSVVVLDGATSFAGSDVPAGRYAQQLGASITANERPEASAVEILEDAIRDTALSLGMDAKNGSGPSSTVAWLRMREDSGRLDALALGDSLIVIGRADGSPAEILCDDRLEKLGLPMSEQYRSRLRTGSGYDEAHRSLLAKLQETQSTYRNVPGGYWIASANPTAARHALTKSLVVTEVAWIILATDGAADLIAALDVPWHEIAPLGSAELTDLLARCQRWEAEIDPSGAKLPRAKRHDDKTIAVARFMD</sequence>
<dbReference type="Pfam" id="PF13672">
    <property type="entry name" value="PP2C_2"/>
    <property type="match status" value="1"/>
</dbReference>
<dbReference type="Proteomes" id="UP000523447">
    <property type="component" value="Unassembled WGS sequence"/>
</dbReference>
<keyword evidence="3" id="KW-1185">Reference proteome</keyword>
<dbReference type="SUPFAM" id="SSF81606">
    <property type="entry name" value="PP2C-like"/>
    <property type="match status" value="1"/>
</dbReference>
<reference evidence="2 3" key="1">
    <citation type="submission" date="2020-04" db="EMBL/GenBank/DDBJ databases">
        <title>MicrobeNet Type strains.</title>
        <authorList>
            <person name="Nicholson A.C."/>
        </authorList>
    </citation>
    <scope>NUCLEOTIDE SEQUENCE [LARGE SCALE GENOMIC DNA]</scope>
    <source>
        <strain evidence="2 3">DSM 44445</strain>
    </source>
</reference>
<comment type="caution">
    <text evidence="2">The sequence shown here is derived from an EMBL/GenBank/DDBJ whole genome shotgun (WGS) entry which is preliminary data.</text>
</comment>
<evidence type="ECO:0000313" key="2">
    <source>
        <dbReference type="EMBL" id="NKY84418.1"/>
    </source>
</evidence>
<gene>
    <name evidence="2" type="ORF">HGA07_02110</name>
</gene>
<dbReference type="InterPro" id="IPR036457">
    <property type="entry name" value="PPM-type-like_dom_sf"/>
</dbReference>
<evidence type="ECO:0000313" key="3">
    <source>
        <dbReference type="Proteomes" id="UP000523447"/>
    </source>
</evidence>
<accession>A0A7X6LTS8</accession>
<feature type="domain" description="PPM-type phosphatase" evidence="1">
    <location>
        <begin position="27"/>
        <end position="215"/>
    </location>
</feature>
<organism evidence="2 3">
    <name type="scientific">Nocardia veterana</name>
    <dbReference type="NCBI Taxonomy" id="132249"/>
    <lineage>
        <taxon>Bacteria</taxon>
        <taxon>Bacillati</taxon>
        <taxon>Actinomycetota</taxon>
        <taxon>Actinomycetes</taxon>
        <taxon>Mycobacteriales</taxon>
        <taxon>Nocardiaceae</taxon>
        <taxon>Nocardia</taxon>
    </lineage>
</organism>